<sequence>MARGIIWQSWNRLCRRKEDSGLRFRNIHCFNLALLGKLGWKLMAELHSLVARILKARYFPSGDFLNAHLGHKPSFVRWSIHNSQELIKRSCGWRIGMGNMVNIWNDALLIDDNNRFIETQVVKGLETMHVYDLMVDNGSRWDAQMIDSPFQNRDAIAIQGIPLSSRGVGCWVRNPVTGDELIIAQRRDKHTETQYFTWFGKTAYIHGRESIQLEHSPAHVGDKTPLKHATISGTNDAVTCLVVVATLFGGRVVPLMAIPNNHPLCHLCGQLSSCFISTSLHSAAFPSLPFRERPWPSLQNIPLRAYHSCSVRNDSSSLTPRLTTPPQTDIPKNHALLLHESLALSRKSPGSSPPLTMGTAH</sequence>
<keyword evidence="2" id="KW-1185">Reference proteome</keyword>
<protein>
    <submittedName>
        <fullName evidence="1">Uncharacterized protein</fullName>
    </submittedName>
</protein>
<dbReference type="Proteomes" id="UP001164929">
    <property type="component" value="Chromosome 2"/>
</dbReference>
<proteinExistence type="predicted"/>
<organism evidence="1 2">
    <name type="scientific">Populus alba x Populus x berolinensis</name>
    <dbReference type="NCBI Taxonomy" id="444605"/>
    <lineage>
        <taxon>Eukaryota</taxon>
        <taxon>Viridiplantae</taxon>
        <taxon>Streptophyta</taxon>
        <taxon>Embryophyta</taxon>
        <taxon>Tracheophyta</taxon>
        <taxon>Spermatophyta</taxon>
        <taxon>Magnoliopsida</taxon>
        <taxon>eudicotyledons</taxon>
        <taxon>Gunneridae</taxon>
        <taxon>Pentapetalae</taxon>
        <taxon>rosids</taxon>
        <taxon>fabids</taxon>
        <taxon>Malpighiales</taxon>
        <taxon>Salicaceae</taxon>
        <taxon>Saliceae</taxon>
        <taxon>Populus</taxon>
    </lineage>
</organism>
<comment type="caution">
    <text evidence="1">The sequence shown here is derived from an EMBL/GenBank/DDBJ whole genome shotgun (WGS) entry which is preliminary data.</text>
</comment>
<dbReference type="AlphaFoldDB" id="A0AAD6WCH8"/>
<accession>A0AAD6WCH8</accession>
<evidence type="ECO:0000313" key="2">
    <source>
        <dbReference type="Proteomes" id="UP001164929"/>
    </source>
</evidence>
<dbReference type="EMBL" id="JAQIZT010000002">
    <property type="protein sequence ID" value="KAJ7005529.1"/>
    <property type="molecule type" value="Genomic_DNA"/>
</dbReference>
<evidence type="ECO:0000313" key="1">
    <source>
        <dbReference type="EMBL" id="KAJ7005529.1"/>
    </source>
</evidence>
<name>A0AAD6WCH8_9ROSI</name>
<reference evidence="1" key="1">
    <citation type="journal article" date="2023" name="Mol. Ecol. Resour.">
        <title>Chromosome-level genome assembly of a triploid poplar Populus alba 'Berolinensis'.</title>
        <authorList>
            <person name="Chen S."/>
            <person name="Yu Y."/>
            <person name="Wang X."/>
            <person name="Wang S."/>
            <person name="Zhang T."/>
            <person name="Zhou Y."/>
            <person name="He R."/>
            <person name="Meng N."/>
            <person name="Wang Y."/>
            <person name="Liu W."/>
            <person name="Liu Z."/>
            <person name="Liu J."/>
            <person name="Guo Q."/>
            <person name="Huang H."/>
            <person name="Sederoff R.R."/>
            <person name="Wang G."/>
            <person name="Qu G."/>
            <person name="Chen S."/>
        </authorList>
    </citation>
    <scope>NUCLEOTIDE SEQUENCE</scope>
    <source>
        <strain evidence="1">SC-2020</strain>
    </source>
</reference>
<gene>
    <name evidence="1" type="ORF">NC653_004987</name>
</gene>